<sequence>MGSYMKTNVTDVLGGESVLTLSDAERADLTELASSLAADGSREVDDPNWLATARELCCQLPPRLASSLRRFTWDSGPEAFLLLRGLPVDETTLPPTPTVAGSVQREASVPASALVLVAMAMGELVAFDKEKAGALVQDVVPVHGMEEFQGNAGSVVLSMHVENAFHEHRPDYVGLMCLRNDHDRVAGLRLSSVRNALPLLSDEVRSVLHEPRYVTAAPPSFDLPPGADEPHGILTGSPEDPSIKVDFHATVPGDEVAAAAMSSLRKALDSVCRTLTLEPGDLAFADNRLVLHGRTAFEPRYDGADRWLQRVFVHLDFRRSRPLRRGGGHVITGTDR</sequence>
<evidence type="ECO:0000259" key="5">
    <source>
        <dbReference type="Pfam" id="PF02668"/>
    </source>
</evidence>
<keyword evidence="7" id="KW-1185">Reference proteome</keyword>
<comment type="caution">
    <text evidence="6">The sequence shown here is derived from an EMBL/GenBank/DDBJ whole genome shotgun (WGS) entry which is preliminary data.</text>
</comment>
<evidence type="ECO:0000256" key="4">
    <source>
        <dbReference type="ARBA" id="ARBA00023004"/>
    </source>
</evidence>
<comment type="similarity">
    <text evidence="1">Belongs to the clavaminate synthase family.</text>
</comment>
<accession>A0ABT1JDM6</accession>
<evidence type="ECO:0000256" key="2">
    <source>
        <dbReference type="ARBA" id="ARBA00022723"/>
    </source>
</evidence>
<dbReference type="Pfam" id="PF02668">
    <property type="entry name" value="TauD"/>
    <property type="match status" value="1"/>
</dbReference>
<dbReference type="Proteomes" id="UP000791080">
    <property type="component" value="Unassembled WGS sequence"/>
</dbReference>
<dbReference type="SUPFAM" id="SSF51197">
    <property type="entry name" value="Clavaminate synthase-like"/>
    <property type="match status" value="1"/>
</dbReference>
<dbReference type="PIRSF" id="PIRSF019543">
    <property type="entry name" value="Clavaminate_syn"/>
    <property type="match status" value="1"/>
</dbReference>
<reference evidence="6 7" key="1">
    <citation type="submission" date="2022-06" db="EMBL/GenBank/DDBJ databases">
        <title>Genomic Encyclopedia of Type Strains, Phase I: the one thousand microbial genomes (KMG-I) project.</title>
        <authorList>
            <person name="Kyrpides N."/>
        </authorList>
    </citation>
    <scope>NUCLEOTIDE SEQUENCE [LARGE SCALE GENOMIC DNA]</scope>
    <source>
        <strain evidence="6 7">DSM 43889</strain>
    </source>
</reference>
<gene>
    <name evidence="6" type="ORF">G443_000865</name>
</gene>
<dbReference type="InterPro" id="IPR003819">
    <property type="entry name" value="TauD/TfdA-like"/>
</dbReference>
<proteinExistence type="inferred from homology"/>
<feature type="domain" description="TauD/TfdA-like" evidence="5">
    <location>
        <begin position="151"/>
        <end position="311"/>
    </location>
</feature>
<dbReference type="InterPro" id="IPR042098">
    <property type="entry name" value="TauD-like_sf"/>
</dbReference>
<keyword evidence="2" id="KW-0479">Metal-binding</keyword>
<keyword evidence="4" id="KW-0408">Iron</keyword>
<dbReference type="Gene3D" id="3.60.130.10">
    <property type="entry name" value="Clavaminate synthase-like"/>
    <property type="match status" value="1"/>
</dbReference>
<evidence type="ECO:0000313" key="7">
    <source>
        <dbReference type="Proteomes" id="UP000791080"/>
    </source>
</evidence>
<evidence type="ECO:0000313" key="6">
    <source>
        <dbReference type="EMBL" id="MCP2330595.1"/>
    </source>
</evidence>
<evidence type="ECO:0000256" key="3">
    <source>
        <dbReference type="ARBA" id="ARBA00023002"/>
    </source>
</evidence>
<name>A0ABT1JDM6_ACTCY</name>
<evidence type="ECO:0000256" key="1">
    <source>
        <dbReference type="ARBA" id="ARBA00008425"/>
    </source>
</evidence>
<organism evidence="6 7">
    <name type="scientific">Actinoalloteichus caeruleus DSM 43889</name>
    <dbReference type="NCBI Taxonomy" id="1120930"/>
    <lineage>
        <taxon>Bacteria</taxon>
        <taxon>Bacillati</taxon>
        <taxon>Actinomycetota</taxon>
        <taxon>Actinomycetes</taxon>
        <taxon>Pseudonocardiales</taxon>
        <taxon>Pseudonocardiaceae</taxon>
        <taxon>Actinoalloteichus</taxon>
        <taxon>Actinoalloteichus cyanogriseus</taxon>
    </lineage>
</organism>
<dbReference type="RefSeq" id="WP_211256659.1">
    <property type="nucleotide sequence ID" value="NZ_AUBJ02000001.1"/>
</dbReference>
<protein>
    <submittedName>
        <fullName evidence="6">L-asparagine oxygenase</fullName>
    </submittedName>
</protein>
<dbReference type="EMBL" id="AUBJ02000001">
    <property type="protein sequence ID" value="MCP2330595.1"/>
    <property type="molecule type" value="Genomic_DNA"/>
</dbReference>
<keyword evidence="3" id="KW-0560">Oxidoreductase</keyword>
<dbReference type="InterPro" id="IPR014503">
    <property type="entry name" value="Clavaminate_syn-like"/>
</dbReference>